<evidence type="ECO:0000313" key="2">
    <source>
        <dbReference type="EMBL" id="MEH1547313.1"/>
    </source>
</evidence>
<reference evidence="2" key="1">
    <citation type="submission" date="2024-02" db="EMBL/GenBank/DDBJ databases">
        <title>Bacterial skin colonization with Propionibacterium avidum as a risk factor for Periprosthetic Joint Infections - a single-center prospective study.</title>
        <authorList>
            <person name="Achermann Y."/>
        </authorList>
    </citation>
    <scope>NUCLEOTIDE SEQUENCE</scope>
    <source>
        <strain evidence="2">PAVI-2017310195</strain>
    </source>
</reference>
<dbReference type="AlphaFoldDB" id="A0AB35XL66"/>
<comment type="caution">
    <text evidence="2">The sequence shown here is derived from an EMBL/GenBank/DDBJ whole genome shotgun (WGS) entry which is preliminary data.</text>
</comment>
<sequence>MPIHHATRCATMLAVCLLAGTAACSNEEPITHPSPSGSAAAGCQAAMADLPQTVAGANLEDHDGTVATWGDPRIVLRCGVDKPPKLEPTSRCDVINDVGWFAEQIEDAWRFTTIGRAGNVEVTVPATYAPEADALVDLSATVKKVPVVQPCQ</sequence>
<feature type="chain" id="PRO_5044304073" evidence="1">
    <location>
        <begin position="26"/>
        <end position="152"/>
    </location>
</feature>
<accession>A0AB35XL66</accession>
<keyword evidence="1" id="KW-0732">Signal</keyword>
<dbReference type="Proteomes" id="UP001309299">
    <property type="component" value="Unassembled WGS sequence"/>
</dbReference>
<dbReference type="EMBL" id="JBAKUA010000015">
    <property type="protein sequence ID" value="MEH1547313.1"/>
    <property type="molecule type" value="Genomic_DNA"/>
</dbReference>
<feature type="signal peptide" evidence="1">
    <location>
        <begin position="1"/>
        <end position="25"/>
    </location>
</feature>
<dbReference type="Pfam" id="PF12028">
    <property type="entry name" value="DUF3515"/>
    <property type="match status" value="1"/>
</dbReference>
<proteinExistence type="predicted"/>
<organism evidence="2 3">
    <name type="scientific">Cutibacterium avidum</name>
    <dbReference type="NCBI Taxonomy" id="33010"/>
    <lineage>
        <taxon>Bacteria</taxon>
        <taxon>Bacillati</taxon>
        <taxon>Actinomycetota</taxon>
        <taxon>Actinomycetes</taxon>
        <taxon>Propionibacteriales</taxon>
        <taxon>Propionibacteriaceae</taxon>
        <taxon>Cutibacterium</taxon>
    </lineage>
</organism>
<dbReference type="InterPro" id="IPR021903">
    <property type="entry name" value="DUF3515"/>
</dbReference>
<gene>
    <name evidence="2" type="ORF">V7F78_09910</name>
</gene>
<dbReference type="RefSeq" id="WP_334353440.1">
    <property type="nucleotide sequence ID" value="NZ_JBAKUA010000015.1"/>
</dbReference>
<evidence type="ECO:0000256" key="1">
    <source>
        <dbReference type="SAM" id="SignalP"/>
    </source>
</evidence>
<name>A0AB35XL66_9ACTN</name>
<evidence type="ECO:0000313" key="3">
    <source>
        <dbReference type="Proteomes" id="UP001309299"/>
    </source>
</evidence>
<protein>
    <submittedName>
        <fullName evidence="2">DUF3515 family protein</fullName>
    </submittedName>
</protein>